<organism evidence="4 5">
    <name type="scientific">Roseateles paludis</name>
    <dbReference type="NCBI Taxonomy" id="3145238"/>
    <lineage>
        <taxon>Bacteria</taxon>
        <taxon>Pseudomonadati</taxon>
        <taxon>Pseudomonadota</taxon>
        <taxon>Betaproteobacteria</taxon>
        <taxon>Burkholderiales</taxon>
        <taxon>Sphaerotilaceae</taxon>
        <taxon>Roseateles</taxon>
    </lineage>
</organism>
<dbReference type="InterPro" id="IPR029064">
    <property type="entry name" value="Ribosomal_eL30-like_sf"/>
</dbReference>
<dbReference type="Pfam" id="PF00588">
    <property type="entry name" value="SpoU_methylase"/>
    <property type="match status" value="1"/>
</dbReference>
<dbReference type="EMBL" id="JBDPZD010000004">
    <property type="protein sequence ID" value="MEO3692788.1"/>
    <property type="molecule type" value="Genomic_DNA"/>
</dbReference>
<dbReference type="SUPFAM" id="SSF55315">
    <property type="entry name" value="L30e-like"/>
    <property type="match status" value="1"/>
</dbReference>
<reference evidence="4 5" key="1">
    <citation type="submission" date="2024-05" db="EMBL/GenBank/DDBJ databases">
        <title>Roseateles sp. DJS-2-20 16S ribosomal RNA gene Genome sequencing and assembly.</title>
        <authorList>
            <person name="Woo H."/>
        </authorList>
    </citation>
    <scope>NUCLEOTIDE SEQUENCE [LARGE SCALE GENOMIC DNA]</scope>
    <source>
        <strain evidence="4 5">DJS-2-20</strain>
    </source>
</reference>
<dbReference type="InterPro" id="IPR029026">
    <property type="entry name" value="tRNA_m1G_MTases_N"/>
</dbReference>
<gene>
    <name evidence="4" type="ORF">ABDJ85_15015</name>
</gene>
<dbReference type="PANTHER" id="PTHR43191:SF2">
    <property type="entry name" value="RRNA METHYLTRANSFERASE 3, MITOCHONDRIAL"/>
    <property type="match status" value="1"/>
</dbReference>
<sequence>MNPIHVSSRDNPNLVRLRKLAGDASAYRKLGSLWVEGDHLLRAARQRGWTPSLVVLTEAAAARPELLALAEGAAKALVVPAELFKPLSTLESPALLGAEFTLPAAPALLPDAASVVLDRLQDAGNVGAILRSAAAFGVRQVLALKGTAALWSPKVLRAGMGAHFGLQLIEGLALEDLDALRVPLVATSSHAMAPLHRAALPSPCAWVMGHEGQGVSDALLARCPLTVSIPQPGGEESLNVAAAAAICLYESERRRSEQG</sequence>
<dbReference type="GO" id="GO:0032259">
    <property type="term" value="P:methylation"/>
    <property type="evidence" value="ECO:0007669"/>
    <property type="project" value="UniProtKB-KW"/>
</dbReference>
<evidence type="ECO:0000256" key="1">
    <source>
        <dbReference type="ARBA" id="ARBA00022603"/>
    </source>
</evidence>
<evidence type="ECO:0000313" key="4">
    <source>
        <dbReference type="EMBL" id="MEO3692788.1"/>
    </source>
</evidence>
<dbReference type="RefSeq" id="WP_347705603.1">
    <property type="nucleotide sequence ID" value="NZ_JBDPZD010000004.1"/>
</dbReference>
<dbReference type="PANTHER" id="PTHR43191">
    <property type="entry name" value="RRNA METHYLTRANSFERASE 3"/>
    <property type="match status" value="1"/>
</dbReference>
<feature type="domain" description="tRNA/rRNA methyltransferase SpoU type" evidence="3">
    <location>
        <begin position="114"/>
        <end position="249"/>
    </location>
</feature>
<dbReference type="Proteomes" id="UP001495147">
    <property type="component" value="Unassembled WGS sequence"/>
</dbReference>
<evidence type="ECO:0000259" key="3">
    <source>
        <dbReference type="Pfam" id="PF00588"/>
    </source>
</evidence>
<evidence type="ECO:0000313" key="5">
    <source>
        <dbReference type="Proteomes" id="UP001495147"/>
    </source>
</evidence>
<proteinExistence type="predicted"/>
<dbReference type="Gene3D" id="3.30.1330.30">
    <property type="match status" value="1"/>
</dbReference>
<dbReference type="InterPro" id="IPR029028">
    <property type="entry name" value="Alpha/beta_knot_MTases"/>
</dbReference>
<comment type="caution">
    <text evidence="4">The sequence shown here is derived from an EMBL/GenBank/DDBJ whole genome shotgun (WGS) entry which is preliminary data.</text>
</comment>
<dbReference type="CDD" id="cd18095">
    <property type="entry name" value="SpoU-like_rRNA-MTase"/>
    <property type="match status" value="1"/>
</dbReference>
<protein>
    <submittedName>
        <fullName evidence="4">RNA methyltransferase</fullName>
    </submittedName>
</protein>
<keyword evidence="5" id="KW-1185">Reference proteome</keyword>
<dbReference type="GO" id="GO:0008168">
    <property type="term" value="F:methyltransferase activity"/>
    <property type="evidence" value="ECO:0007669"/>
    <property type="project" value="UniProtKB-KW"/>
</dbReference>
<keyword evidence="2" id="KW-0808">Transferase</keyword>
<accession>A0ABV0G4Y0</accession>
<evidence type="ECO:0000256" key="2">
    <source>
        <dbReference type="ARBA" id="ARBA00022679"/>
    </source>
</evidence>
<dbReference type="InterPro" id="IPR051259">
    <property type="entry name" value="rRNA_Methyltransferase"/>
</dbReference>
<dbReference type="SUPFAM" id="SSF75217">
    <property type="entry name" value="alpha/beta knot"/>
    <property type="match status" value="1"/>
</dbReference>
<dbReference type="InterPro" id="IPR001537">
    <property type="entry name" value="SpoU_MeTrfase"/>
</dbReference>
<keyword evidence="1 4" id="KW-0489">Methyltransferase</keyword>
<dbReference type="Gene3D" id="3.40.1280.10">
    <property type="match status" value="1"/>
</dbReference>
<name>A0ABV0G4Y0_9BURK</name>